<evidence type="ECO:0000313" key="3">
    <source>
        <dbReference type="Proteomes" id="UP000489600"/>
    </source>
</evidence>
<name>A0A565BD02_9BRAS</name>
<reference evidence="2" key="1">
    <citation type="submission" date="2019-07" db="EMBL/GenBank/DDBJ databases">
        <authorList>
            <person name="Dittberner H."/>
        </authorList>
    </citation>
    <scope>NUCLEOTIDE SEQUENCE [LARGE SCALE GENOMIC DNA]</scope>
</reference>
<evidence type="ECO:0008006" key="4">
    <source>
        <dbReference type="Google" id="ProtNLM"/>
    </source>
</evidence>
<gene>
    <name evidence="2" type="ORF">ANE_LOCUS9689</name>
</gene>
<dbReference type="Proteomes" id="UP000489600">
    <property type="component" value="Unassembled WGS sequence"/>
</dbReference>
<evidence type="ECO:0000256" key="1">
    <source>
        <dbReference type="SAM" id="Coils"/>
    </source>
</evidence>
<comment type="caution">
    <text evidence="2">The sequence shown here is derived from an EMBL/GenBank/DDBJ whole genome shotgun (WGS) entry which is preliminary data.</text>
</comment>
<accession>A0A565BD02</accession>
<keyword evidence="3" id="KW-1185">Reference proteome</keyword>
<sequence>MGRTFSYSLSSSSASIRSGCREADEEYGIPASLCYYGGRVVVQTSRTDLNLGRRFFNCKNSEEGGVHAWNWFDDAVLEKFNIVKVRLVEADDKIRNMRIFGGTLHNTEFLAMKERLVEYEAKLKELELLAKRGVNEGILKFAIDGGLIGLAVISTAILRLFK</sequence>
<keyword evidence="1" id="KW-0175">Coiled coil</keyword>
<proteinExistence type="predicted"/>
<organism evidence="2 3">
    <name type="scientific">Arabis nemorensis</name>
    <dbReference type="NCBI Taxonomy" id="586526"/>
    <lineage>
        <taxon>Eukaryota</taxon>
        <taxon>Viridiplantae</taxon>
        <taxon>Streptophyta</taxon>
        <taxon>Embryophyta</taxon>
        <taxon>Tracheophyta</taxon>
        <taxon>Spermatophyta</taxon>
        <taxon>Magnoliopsida</taxon>
        <taxon>eudicotyledons</taxon>
        <taxon>Gunneridae</taxon>
        <taxon>Pentapetalae</taxon>
        <taxon>rosids</taxon>
        <taxon>malvids</taxon>
        <taxon>Brassicales</taxon>
        <taxon>Brassicaceae</taxon>
        <taxon>Arabideae</taxon>
        <taxon>Arabis</taxon>
    </lineage>
</organism>
<feature type="coiled-coil region" evidence="1">
    <location>
        <begin position="109"/>
        <end position="136"/>
    </location>
</feature>
<protein>
    <recommendedName>
        <fullName evidence="4">Zinc finger GRF-type domain-containing protein</fullName>
    </recommendedName>
</protein>
<dbReference type="EMBL" id="CABITT030000003">
    <property type="protein sequence ID" value="VVA99244.1"/>
    <property type="molecule type" value="Genomic_DNA"/>
</dbReference>
<dbReference type="PANTHER" id="PTHR33248">
    <property type="entry name" value="ZINC ION-BINDING PROTEIN"/>
    <property type="match status" value="1"/>
</dbReference>
<dbReference type="OrthoDB" id="1113105at2759"/>
<dbReference type="AlphaFoldDB" id="A0A565BD02"/>
<evidence type="ECO:0000313" key="2">
    <source>
        <dbReference type="EMBL" id="VVA99244.1"/>
    </source>
</evidence>